<feature type="region of interest" description="Disordered" evidence="1">
    <location>
        <begin position="15"/>
        <end position="66"/>
    </location>
</feature>
<dbReference type="AlphaFoldDB" id="A0A261Y0Q9"/>
<dbReference type="EMBL" id="MVBO01000050">
    <property type="protein sequence ID" value="OZJ04192.1"/>
    <property type="molecule type" value="Genomic_DNA"/>
</dbReference>
<evidence type="ECO:0000256" key="1">
    <source>
        <dbReference type="SAM" id="MobiDB-lite"/>
    </source>
</evidence>
<accession>A0A261Y0Q9</accession>
<evidence type="ECO:0000313" key="2">
    <source>
        <dbReference type="EMBL" id="OZJ04192.1"/>
    </source>
</evidence>
<proteinExistence type="predicted"/>
<dbReference type="Proteomes" id="UP000242875">
    <property type="component" value="Unassembled WGS sequence"/>
</dbReference>
<name>A0A261Y0Q9_9FUNG</name>
<reference evidence="2 3" key="1">
    <citation type="journal article" date="2017" name="Mycologia">
        <title>Bifiguratus adelaidae, gen. et sp. nov., a new member of Mucoromycotina in endophytic and soil-dwelling habitats.</title>
        <authorList>
            <person name="Torres-Cruz T.J."/>
            <person name="Billingsley Tobias T.L."/>
            <person name="Almatruk M."/>
            <person name="Hesse C."/>
            <person name="Kuske C.R."/>
            <person name="Desiro A."/>
            <person name="Benucci G.M."/>
            <person name="Bonito G."/>
            <person name="Stajich J.E."/>
            <person name="Dunlap C."/>
            <person name="Arnold A.E."/>
            <person name="Porras-Alfaro A."/>
        </authorList>
    </citation>
    <scope>NUCLEOTIDE SEQUENCE [LARGE SCALE GENOMIC DNA]</scope>
    <source>
        <strain evidence="2 3">AZ0501</strain>
    </source>
</reference>
<protein>
    <submittedName>
        <fullName evidence="2">Uncharacterized protein</fullName>
    </submittedName>
</protein>
<sequence length="94" mass="10488">MASVERQVIELHRKSHHVTRTEARPSKRVKIVEERDDGTDGGYDENEEGQGNSPHATANGDAKPVDKTWQDLTNVNAELDNISILTAQFQVVHV</sequence>
<keyword evidence="3" id="KW-1185">Reference proteome</keyword>
<feature type="compositionally biased region" description="Basic and acidic residues" evidence="1">
    <location>
        <begin position="19"/>
        <end position="33"/>
    </location>
</feature>
<feature type="compositionally biased region" description="Acidic residues" evidence="1">
    <location>
        <begin position="34"/>
        <end position="48"/>
    </location>
</feature>
<gene>
    <name evidence="2" type="ORF">BZG36_02184</name>
</gene>
<organism evidence="2 3">
    <name type="scientific">Bifiguratus adelaidae</name>
    <dbReference type="NCBI Taxonomy" id="1938954"/>
    <lineage>
        <taxon>Eukaryota</taxon>
        <taxon>Fungi</taxon>
        <taxon>Fungi incertae sedis</taxon>
        <taxon>Mucoromycota</taxon>
        <taxon>Mucoromycotina</taxon>
        <taxon>Endogonomycetes</taxon>
        <taxon>Endogonales</taxon>
        <taxon>Endogonales incertae sedis</taxon>
        <taxon>Bifiguratus</taxon>
    </lineage>
</organism>
<evidence type="ECO:0000313" key="3">
    <source>
        <dbReference type="Proteomes" id="UP000242875"/>
    </source>
</evidence>
<comment type="caution">
    <text evidence="2">The sequence shown here is derived from an EMBL/GenBank/DDBJ whole genome shotgun (WGS) entry which is preliminary data.</text>
</comment>